<protein>
    <submittedName>
        <fullName evidence="2">Uncharacterized protein</fullName>
    </submittedName>
</protein>
<reference evidence="2 3" key="1">
    <citation type="submission" date="2014-09" db="EMBL/GenBank/DDBJ databases">
        <authorList>
            <person name="Regsiter A."/>
        </authorList>
    </citation>
    <scope>NUCLEOTIDE SEQUENCE [LARGE SCALE GENOMIC DNA]</scope>
</reference>
<sequence length="63" mass="6906">MTFDETMEPDVDGLPEQDEPDDRCSNPGGHEWTYTGTQYGGDDESFHGEGRCYCTHCGADGDA</sequence>
<dbReference type="AlphaFoldDB" id="A0A0U5F8Q2"/>
<comment type="caution">
    <text evidence="2">The sequence shown here is derived from an EMBL/GenBank/DDBJ whole genome shotgun (WGS) entry which is preliminary data.</text>
</comment>
<evidence type="ECO:0000256" key="1">
    <source>
        <dbReference type="SAM" id="MobiDB-lite"/>
    </source>
</evidence>
<gene>
    <name evidence="2" type="ORF">XAC3562_1200132</name>
</gene>
<organism evidence="2 3">
    <name type="scientific">Xanthomonas citri pv. citri</name>
    <dbReference type="NCBI Taxonomy" id="611301"/>
    <lineage>
        <taxon>Bacteria</taxon>
        <taxon>Pseudomonadati</taxon>
        <taxon>Pseudomonadota</taxon>
        <taxon>Gammaproteobacteria</taxon>
        <taxon>Lysobacterales</taxon>
        <taxon>Lysobacteraceae</taxon>
        <taxon>Xanthomonas</taxon>
    </lineage>
</organism>
<accession>A0A0U5F8Q2</accession>
<evidence type="ECO:0000313" key="2">
    <source>
        <dbReference type="EMBL" id="CEG14809.1"/>
    </source>
</evidence>
<name>A0A0U5F8Q2_XANCI</name>
<feature type="compositionally biased region" description="Acidic residues" evidence="1">
    <location>
        <begin position="1"/>
        <end position="21"/>
    </location>
</feature>
<dbReference type="EMBL" id="CCXZ01000025">
    <property type="protein sequence ID" value="CEG14809.1"/>
    <property type="molecule type" value="Genomic_DNA"/>
</dbReference>
<proteinExistence type="predicted"/>
<feature type="region of interest" description="Disordered" evidence="1">
    <location>
        <begin position="1"/>
        <end position="37"/>
    </location>
</feature>
<keyword evidence="3" id="KW-1185">Reference proteome</keyword>
<dbReference type="RefSeq" id="WP_059024091.1">
    <property type="nucleotide sequence ID" value="NZ_CP020883.1"/>
</dbReference>
<evidence type="ECO:0000313" key="3">
    <source>
        <dbReference type="Proteomes" id="UP000052230"/>
    </source>
</evidence>
<dbReference type="Proteomes" id="UP000052230">
    <property type="component" value="Unassembled WGS sequence"/>
</dbReference>